<feature type="signal peptide" evidence="1">
    <location>
        <begin position="1"/>
        <end position="18"/>
    </location>
</feature>
<dbReference type="OrthoDB" id="958951at2"/>
<proteinExistence type="predicted"/>
<reference evidence="2 3" key="1">
    <citation type="submission" date="2017-11" db="EMBL/GenBank/DDBJ databases">
        <title>Taxonomic description and genome sequences of Spirosoma HA7 sp. nov., isolated from pollen microhabitat of Corylus avellana.</title>
        <authorList>
            <person name="Ambika Manirajan B."/>
            <person name="Suarez C."/>
            <person name="Ratering S."/>
            <person name="Geissler-Plaum R."/>
            <person name="Cardinale M."/>
            <person name="Sylvia S."/>
        </authorList>
    </citation>
    <scope>NUCLEOTIDE SEQUENCE [LARGE SCALE GENOMIC DNA]</scope>
    <source>
        <strain evidence="2 3">HA7</strain>
    </source>
</reference>
<organism evidence="2 3">
    <name type="scientific">Spirosoma pollinicola</name>
    <dbReference type="NCBI Taxonomy" id="2057025"/>
    <lineage>
        <taxon>Bacteria</taxon>
        <taxon>Pseudomonadati</taxon>
        <taxon>Bacteroidota</taxon>
        <taxon>Cytophagia</taxon>
        <taxon>Cytophagales</taxon>
        <taxon>Cytophagaceae</taxon>
        <taxon>Spirosoma</taxon>
    </lineage>
</organism>
<accession>A0A2K8YTM1</accession>
<keyword evidence="1" id="KW-0732">Signal</keyword>
<gene>
    <name evidence="2" type="ORF">CWM47_03610</name>
</gene>
<protein>
    <recommendedName>
        <fullName evidence="4">DUF4138 domain-containing protein</fullName>
    </recommendedName>
</protein>
<evidence type="ECO:0000313" key="2">
    <source>
        <dbReference type="EMBL" id="AUD00985.1"/>
    </source>
</evidence>
<evidence type="ECO:0000313" key="3">
    <source>
        <dbReference type="Proteomes" id="UP000232883"/>
    </source>
</evidence>
<dbReference type="EMBL" id="CP025096">
    <property type="protein sequence ID" value="AUD00985.1"/>
    <property type="molecule type" value="Genomic_DNA"/>
</dbReference>
<keyword evidence="3" id="KW-1185">Reference proteome</keyword>
<dbReference type="Proteomes" id="UP000232883">
    <property type="component" value="Chromosome"/>
</dbReference>
<evidence type="ECO:0008006" key="4">
    <source>
        <dbReference type="Google" id="ProtNLM"/>
    </source>
</evidence>
<name>A0A2K8YTM1_9BACT</name>
<evidence type="ECO:0000256" key="1">
    <source>
        <dbReference type="SAM" id="SignalP"/>
    </source>
</evidence>
<sequence length="278" mass="31073">MKSFFTLLLLALPLFGFAQLDTIYTNTEKIACTVKEVTADAVQFVYPGETLSNSLYKNTISKIAFRSGRTQLFSESTSLNTIRSIEDFDKVTITQVEGDTKGLFKLGEVSSSARGGSVYSNVDKVKERAMKKLKMEAAMRGANLVYMAYQKTDGNQYGGYFQAAKAAETIYTGVAYSNVMPNKDEFLKRMSGISKVVSPQQIVLMKGMSISKSEYETINFNVPILINRSYIEGGQIYLEAKIQGFEATSFRVVRFDDKSFSLLNEDKKKVVNFIVPFN</sequence>
<dbReference type="RefSeq" id="WP_100986408.1">
    <property type="nucleotide sequence ID" value="NZ_CP025096.1"/>
</dbReference>
<dbReference type="KEGG" id="spir:CWM47_03610"/>
<dbReference type="AlphaFoldDB" id="A0A2K8YTM1"/>
<feature type="chain" id="PRO_5014966305" description="DUF4138 domain-containing protein" evidence="1">
    <location>
        <begin position="19"/>
        <end position="278"/>
    </location>
</feature>